<dbReference type="EC" id="2.6.1.16" evidence="2"/>
<evidence type="ECO:0000313" key="11">
    <source>
        <dbReference type="Proteomes" id="UP000824025"/>
    </source>
</evidence>
<reference evidence="10" key="2">
    <citation type="submission" date="2021-04" db="EMBL/GenBank/DDBJ databases">
        <authorList>
            <person name="Gilroy R."/>
        </authorList>
    </citation>
    <scope>NUCLEOTIDE SEQUENCE</scope>
    <source>
        <strain evidence="10">CHK192-19661</strain>
    </source>
</reference>
<proteinExistence type="predicted"/>
<evidence type="ECO:0000256" key="5">
    <source>
        <dbReference type="ARBA" id="ARBA00022679"/>
    </source>
</evidence>
<accession>A0A9D2D770</accession>
<name>A0A9D2D770_9FIRM</name>
<keyword evidence="7" id="KW-0315">Glutamine amidotransferase</keyword>
<dbReference type="PANTHER" id="PTHR10937">
    <property type="entry name" value="GLUCOSAMINE--FRUCTOSE-6-PHOSPHATE AMINOTRANSFERASE, ISOMERIZING"/>
    <property type="match status" value="1"/>
</dbReference>
<evidence type="ECO:0000256" key="7">
    <source>
        <dbReference type="ARBA" id="ARBA00022962"/>
    </source>
</evidence>
<dbReference type="SUPFAM" id="SSF56235">
    <property type="entry name" value="N-terminal nucleophile aminohydrolases (Ntn hydrolases)"/>
    <property type="match status" value="1"/>
</dbReference>
<evidence type="ECO:0000259" key="8">
    <source>
        <dbReference type="PROSITE" id="PS51278"/>
    </source>
</evidence>
<gene>
    <name evidence="10" type="primary">glmS</name>
    <name evidence="10" type="ORF">H9726_04395</name>
</gene>
<reference evidence="10" key="1">
    <citation type="journal article" date="2021" name="PeerJ">
        <title>Extensive microbial diversity within the chicken gut microbiome revealed by metagenomics and culture.</title>
        <authorList>
            <person name="Gilroy R."/>
            <person name="Ravi A."/>
            <person name="Getino M."/>
            <person name="Pursley I."/>
            <person name="Horton D.L."/>
            <person name="Alikhan N.F."/>
            <person name="Baker D."/>
            <person name="Gharbi K."/>
            <person name="Hall N."/>
            <person name="Watson M."/>
            <person name="Adriaenssens E.M."/>
            <person name="Foster-Nyarko E."/>
            <person name="Jarju S."/>
            <person name="Secka A."/>
            <person name="Antonio M."/>
            <person name="Oren A."/>
            <person name="Chaudhuri R.R."/>
            <person name="La Ragione R."/>
            <person name="Hildebrand F."/>
            <person name="Pallen M.J."/>
        </authorList>
    </citation>
    <scope>NUCLEOTIDE SEQUENCE</scope>
    <source>
        <strain evidence="10">CHK192-19661</strain>
    </source>
</reference>
<evidence type="ECO:0000256" key="1">
    <source>
        <dbReference type="ARBA" id="ARBA00001031"/>
    </source>
</evidence>
<comment type="catalytic activity">
    <reaction evidence="1">
        <text>D-fructose 6-phosphate + L-glutamine = D-glucosamine 6-phosphate + L-glutamate</text>
        <dbReference type="Rhea" id="RHEA:13237"/>
        <dbReference type="ChEBI" id="CHEBI:29985"/>
        <dbReference type="ChEBI" id="CHEBI:58359"/>
        <dbReference type="ChEBI" id="CHEBI:58725"/>
        <dbReference type="ChEBI" id="CHEBI:61527"/>
        <dbReference type="EC" id="2.6.1.16"/>
    </reaction>
</comment>
<dbReference type="NCBIfam" id="NF001484">
    <property type="entry name" value="PRK00331.1"/>
    <property type="match status" value="1"/>
</dbReference>
<keyword evidence="5 10" id="KW-0808">Transferase</keyword>
<dbReference type="InterPro" id="IPR001347">
    <property type="entry name" value="SIS_dom"/>
</dbReference>
<feature type="domain" description="SIS" evidence="9">
    <location>
        <begin position="438"/>
        <end position="579"/>
    </location>
</feature>
<dbReference type="GO" id="GO:0004360">
    <property type="term" value="F:glutamine-fructose-6-phosphate transaminase (isomerizing) activity"/>
    <property type="evidence" value="ECO:0007669"/>
    <property type="project" value="UniProtKB-EC"/>
</dbReference>
<dbReference type="InterPro" id="IPR029055">
    <property type="entry name" value="Ntn_hydrolases_N"/>
</dbReference>
<dbReference type="InterPro" id="IPR005855">
    <property type="entry name" value="GFAT"/>
</dbReference>
<dbReference type="GO" id="GO:0006047">
    <property type="term" value="P:UDP-N-acetylglucosamine metabolic process"/>
    <property type="evidence" value="ECO:0007669"/>
    <property type="project" value="TreeGrafter"/>
</dbReference>
<evidence type="ECO:0000256" key="4">
    <source>
        <dbReference type="ARBA" id="ARBA00022576"/>
    </source>
</evidence>
<feature type="domain" description="SIS" evidence="9">
    <location>
        <begin position="270"/>
        <end position="409"/>
    </location>
</feature>
<dbReference type="InterPro" id="IPR046348">
    <property type="entry name" value="SIS_dom_sf"/>
</dbReference>
<dbReference type="GO" id="GO:0097367">
    <property type="term" value="F:carbohydrate derivative binding"/>
    <property type="evidence" value="ECO:0007669"/>
    <property type="project" value="InterPro"/>
</dbReference>
<evidence type="ECO:0000256" key="3">
    <source>
        <dbReference type="ARBA" id="ARBA00016090"/>
    </source>
</evidence>
<keyword evidence="4 10" id="KW-0032">Aminotransferase</keyword>
<evidence type="ECO:0000313" key="10">
    <source>
        <dbReference type="EMBL" id="HIZ09711.1"/>
    </source>
</evidence>
<evidence type="ECO:0000256" key="6">
    <source>
        <dbReference type="ARBA" id="ARBA00022737"/>
    </source>
</evidence>
<feature type="domain" description="Glutamine amidotransferase type-2" evidence="8">
    <location>
        <begin position="2"/>
        <end position="218"/>
    </location>
</feature>
<dbReference type="SUPFAM" id="SSF53697">
    <property type="entry name" value="SIS domain"/>
    <property type="match status" value="1"/>
</dbReference>
<dbReference type="Pfam" id="PF13522">
    <property type="entry name" value="GATase_6"/>
    <property type="match status" value="1"/>
</dbReference>
<dbReference type="PANTHER" id="PTHR10937:SF0">
    <property type="entry name" value="GLUTAMINE--FRUCTOSE-6-PHOSPHATE TRANSAMINASE (ISOMERIZING)"/>
    <property type="match status" value="1"/>
</dbReference>
<dbReference type="InterPro" id="IPR035490">
    <property type="entry name" value="GlmS/FrlB_SIS"/>
</dbReference>
<comment type="caution">
    <text evidence="10">The sequence shown here is derived from an EMBL/GenBank/DDBJ whole genome shotgun (WGS) entry which is preliminary data.</text>
</comment>
<dbReference type="CDD" id="cd00714">
    <property type="entry name" value="GFAT"/>
    <property type="match status" value="1"/>
</dbReference>
<keyword evidence="6" id="KW-0677">Repeat</keyword>
<dbReference type="CDD" id="cd05009">
    <property type="entry name" value="SIS_GlmS_GlmD_2"/>
    <property type="match status" value="1"/>
</dbReference>
<dbReference type="InterPro" id="IPR047084">
    <property type="entry name" value="GFAT_N"/>
</dbReference>
<dbReference type="GO" id="GO:0006002">
    <property type="term" value="P:fructose 6-phosphate metabolic process"/>
    <property type="evidence" value="ECO:0007669"/>
    <property type="project" value="TreeGrafter"/>
</dbReference>
<sequence length="589" mass="62356">MCGIVACYAKEGCYEKLLSALSRLEYRGYDSAGIALLCGGNFSVRKRAGGVSNLNGPPLPGDTGIGHTRWATHGAPTDVNAHPHLCGKFALVHNGIAENYAQLKAELAARGETFVSDTDSEVIVRLIARCYEGDFFAAVVAACARLQGAYAIAVLCADFPGEVVCARRGSPLVAGYAGGCPYVCSDVPALGGDAWFCPAEEGEFIRIRGGSLSFCDASGREIPKTFVRADASPVSGAPRQGSYMEREIAEIPSALARTLGGLRRLDFAPCARAMRGAKHVFAVACGTALHAALAFKDIAEAEARVPVLCFCSSEFRYRDPPVEAGDLVVAVSQSGETADTLEAVRLARGRGAYVIAVTNVGHSSLAFAADYAVVMRAGQEVAVAATKSYNCQLLCLYFLAAQLCFFRRGVFPAYFGELHGLPEAADAAFSCFPAVSRIAEAFAERPALFFLGRGAEARTAAEGALKVKEIARIFSEGLPAGELKHGPLALVGEGFPVLALSTSRALLPKMAGAVAEVKARGARVALFSQYEEAFSQSFADFSVRLPSVCERLMPAVSVIPLQYFACRLCLLRGLDPDRPKNLAKSVTVE</sequence>
<evidence type="ECO:0000256" key="2">
    <source>
        <dbReference type="ARBA" id="ARBA00012916"/>
    </source>
</evidence>
<dbReference type="AlphaFoldDB" id="A0A9D2D770"/>
<evidence type="ECO:0000259" key="9">
    <source>
        <dbReference type="PROSITE" id="PS51464"/>
    </source>
</evidence>
<dbReference type="CDD" id="cd05008">
    <property type="entry name" value="SIS_GlmS_GlmD_1"/>
    <property type="match status" value="1"/>
</dbReference>
<organism evidence="10 11">
    <name type="scientific">Candidatus Borkfalkia avicola</name>
    <dbReference type="NCBI Taxonomy" id="2838503"/>
    <lineage>
        <taxon>Bacteria</taxon>
        <taxon>Bacillati</taxon>
        <taxon>Bacillota</taxon>
        <taxon>Clostridia</taxon>
        <taxon>Christensenellales</taxon>
        <taxon>Christensenellaceae</taxon>
        <taxon>Candidatus Borkfalkia</taxon>
    </lineage>
</organism>
<dbReference type="NCBIfam" id="TIGR01135">
    <property type="entry name" value="glmS"/>
    <property type="match status" value="1"/>
</dbReference>
<dbReference type="Gene3D" id="3.60.20.10">
    <property type="entry name" value="Glutamine Phosphoribosylpyrophosphate, subunit 1, domain 1"/>
    <property type="match status" value="1"/>
</dbReference>
<dbReference type="EMBL" id="DXCF01000021">
    <property type="protein sequence ID" value="HIZ09711.1"/>
    <property type="molecule type" value="Genomic_DNA"/>
</dbReference>
<protein>
    <recommendedName>
        <fullName evidence="3">Glutamine--fructose-6-phosphate aminotransferase [isomerizing]</fullName>
        <ecNumber evidence="2">2.6.1.16</ecNumber>
    </recommendedName>
</protein>
<dbReference type="PROSITE" id="PS51464">
    <property type="entry name" value="SIS"/>
    <property type="match status" value="2"/>
</dbReference>
<dbReference type="Proteomes" id="UP000824025">
    <property type="component" value="Unassembled WGS sequence"/>
</dbReference>
<dbReference type="InterPro" id="IPR035466">
    <property type="entry name" value="GlmS/AgaS_SIS"/>
</dbReference>
<dbReference type="PROSITE" id="PS51278">
    <property type="entry name" value="GATASE_TYPE_2"/>
    <property type="match status" value="1"/>
</dbReference>
<dbReference type="GO" id="GO:0006487">
    <property type="term" value="P:protein N-linked glycosylation"/>
    <property type="evidence" value="ECO:0007669"/>
    <property type="project" value="TreeGrafter"/>
</dbReference>
<dbReference type="InterPro" id="IPR017932">
    <property type="entry name" value="GATase_2_dom"/>
</dbReference>
<dbReference type="Pfam" id="PF01380">
    <property type="entry name" value="SIS"/>
    <property type="match status" value="2"/>
</dbReference>
<dbReference type="Gene3D" id="3.40.50.10490">
    <property type="entry name" value="Glucose-6-phosphate isomerase like protein, domain 1"/>
    <property type="match status" value="2"/>
</dbReference>